<sequence>MLKYWCSSLWSLLSLLSKGRTWIAFTLLCAALLTFHELTRVSDVTDYNHPGTWIPFTDSNFRAESQGYPSVKECRENFEQRNKSRQWFWSPSYKNPCWRGEKGLLGCVPYFFVLGFPKCGTTDLFNRIKLHPGYVPPLFKEIHWITRYRFFPLGRNAKGKRIIQHVRDLHKGFRMYLRVFSPLTEILKWCYDPYNSNTTTTTTVVTSGASPYMSCEDRITGDFSPSTIWDSDLYTQLPENKDRMVPVHTPGDFVHDMNPCAKLIIMLRNPVNRLYSDYLHFYKHKSPQQFHEIVTSTIDLYKRCFRKWGIRPCVHQYYLEVTGKARLRLGIYYIYISDWLEKFPRDQFLFIRLEDYAVDTKHHLQNIFKYLDLPPISDGLLNEMSSAAPTNTRQDRKEDSDAPPMLPETRLTLDQFYAPFNKKLAMLLNDKRYEW</sequence>
<dbReference type="Gene3D" id="3.40.50.300">
    <property type="entry name" value="P-loop containing nucleotide triphosphate hydrolases"/>
    <property type="match status" value="1"/>
</dbReference>
<dbReference type="PANTHER" id="PTHR15723">
    <property type="entry name" value="CARBOHYDRATE SULFOTRANSFERASE 15"/>
    <property type="match status" value="1"/>
</dbReference>
<dbReference type="EMBL" id="NEDP02001502">
    <property type="protein sequence ID" value="OWF53146.1"/>
    <property type="molecule type" value="Genomic_DNA"/>
</dbReference>
<dbReference type="Pfam" id="PF00685">
    <property type="entry name" value="Sulfotransfer_1"/>
    <property type="match status" value="1"/>
</dbReference>
<protein>
    <submittedName>
        <fullName evidence="2">Carbohydrate sulfotransferase 15</fullName>
    </submittedName>
</protein>
<dbReference type="GO" id="GO:0019319">
    <property type="term" value="P:hexose biosynthetic process"/>
    <property type="evidence" value="ECO:0007669"/>
    <property type="project" value="TreeGrafter"/>
</dbReference>
<proteinExistence type="predicted"/>
<name>A0A210QWR9_MIZYE</name>
<dbReference type="OrthoDB" id="526228at2759"/>
<dbReference type="STRING" id="6573.A0A210QWR9"/>
<evidence type="ECO:0000313" key="2">
    <source>
        <dbReference type="EMBL" id="OWF53146.1"/>
    </source>
</evidence>
<keyword evidence="2" id="KW-0808">Transferase</keyword>
<evidence type="ECO:0000313" key="3">
    <source>
        <dbReference type="Proteomes" id="UP000242188"/>
    </source>
</evidence>
<comment type="caution">
    <text evidence="2">The sequence shown here is derived from an EMBL/GenBank/DDBJ whole genome shotgun (WGS) entry which is preliminary data.</text>
</comment>
<feature type="domain" description="Sulfotransferase" evidence="1">
    <location>
        <begin position="111"/>
        <end position="376"/>
    </location>
</feature>
<dbReference type="InterPro" id="IPR052654">
    <property type="entry name" value="CS_Sulfotransferase"/>
</dbReference>
<dbReference type="SUPFAM" id="SSF52540">
    <property type="entry name" value="P-loop containing nucleoside triphosphate hydrolases"/>
    <property type="match status" value="1"/>
</dbReference>
<organism evidence="2 3">
    <name type="scientific">Mizuhopecten yessoensis</name>
    <name type="common">Japanese scallop</name>
    <name type="synonym">Patinopecten yessoensis</name>
    <dbReference type="NCBI Taxonomy" id="6573"/>
    <lineage>
        <taxon>Eukaryota</taxon>
        <taxon>Metazoa</taxon>
        <taxon>Spiralia</taxon>
        <taxon>Lophotrochozoa</taxon>
        <taxon>Mollusca</taxon>
        <taxon>Bivalvia</taxon>
        <taxon>Autobranchia</taxon>
        <taxon>Pteriomorphia</taxon>
        <taxon>Pectinida</taxon>
        <taxon>Pectinoidea</taxon>
        <taxon>Pectinidae</taxon>
        <taxon>Mizuhopecten</taxon>
    </lineage>
</organism>
<gene>
    <name evidence="2" type="ORF">KP79_PYT22083</name>
</gene>
<dbReference type="InterPro" id="IPR000863">
    <property type="entry name" value="Sulfotransferase_dom"/>
</dbReference>
<keyword evidence="3" id="KW-1185">Reference proteome</keyword>
<dbReference type="InterPro" id="IPR027417">
    <property type="entry name" value="P-loop_NTPase"/>
</dbReference>
<evidence type="ECO:0000259" key="1">
    <source>
        <dbReference type="Pfam" id="PF00685"/>
    </source>
</evidence>
<dbReference type="AlphaFoldDB" id="A0A210QWR9"/>
<dbReference type="Proteomes" id="UP000242188">
    <property type="component" value="Unassembled WGS sequence"/>
</dbReference>
<dbReference type="GO" id="GO:0050659">
    <property type="term" value="F:N-acetylgalactosamine 4-sulfate 6-O-sulfotransferase activity"/>
    <property type="evidence" value="ECO:0007669"/>
    <property type="project" value="TreeGrafter"/>
</dbReference>
<dbReference type="PANTHER" id="PTHR15723:SF0">
    <property type="entry name" value="CARBOHYDRATE SULFOTRANSFERASE 15"/>
    <property type="match status" value="1"/>
</dbReference>
<accession>A0A210QWR9</accession>
<reference evidence="2 3" key="1">
    <citation type="journal article" date="2017" name="Nat. Ecol. Evol.">
        <title>Scallop genome provides insights into evolution of bilaterian karyotype and development.</title>
        <authorList>
            <person name="Wang S."/>
            <person name="Zhang J."/>
            <person name="Jiao W."/>
            <person name="Li J."/>
            <person name="Xun X."/>
            <person name="Sun Y."/>
            <person name="Guo X."/>
            <person name="Huan P."/>
            <person name="Dong B."/>
            <person name="Zhang L."/>
            <person name="Hu X."/>
            <person name="Sun X."/>
            <person name="Wang J."/>
            <person name="Zhao C."/>
            <person name="Wang Y."/>
            <person name="Wang D."/>
            <person name="Huang X."/>
            <person name="Wang R."/>
            <person name="Lv J."/>
            <person name="Li Y."/>
            <person name="Zhang Z."/>
            <person name="Liu B."/>
            <person name="Lu W."/>
            <person name="Hui Y."/>
            <person name="Liang J."/>
            <person name="Zhou Z."/>
            <person name="Hou R."/>
            <person name="Li X."/>
            <person name="Liu Y."/>
            <person name="Li H."/>
            <person name="Ning X."/>
            <person name="Lin Y."/>
            <person name="Zhao L."/>
            <person name="Xing Q."/>
            <person name="Dou J."/>
            <person name="Li Y."/>
            <person name="Mao J."/>
            <person name="Guo H."/>
            <person name="Dou H."/>
            <person name="Li T."/>
            <person name="Mu C."/>
            <person name="Jiang W."/>
            <person name="Fu Q."/>
            <person name="Fu X."/>
            <person name="Miao Y."/>
            <person name="Liu J."/>
            <person name="Yu Q."/>
            <person name="Li R."/>
            <person name="Liao H."/>
            <person name="Li X."/>
            <person name="Kong Y."/>
            <person name="Jiang Z."/>
            <person name="Chourrout D."/>
            <person name="Li R."/>
            <person name="Bao Z."/>
        </authorList>
    </citation>
    <scope>NUCLEOTIDE SEQUENCE [LARGE SCALE GENOMIC DNA]</scope>
    <source>
        <strain evidence="2 3">PY_sf001</strain>
    </source>
</reference>